<dbReference type="Pfam" id="PF03690">
    <property type="entry name" value="MYG1_exonuc"/>
    <property type="match status" value="1"/>
</dbReference>
<proteinExistence type="inferred from homology"/>
<reference evidence="2" key="1">
    <citation type="submission" date="2020-10" db="EMBL/GenBank/DDBJ databases">
        <title>Catharus ustulatus (Swainson's thrush) genome, bCatUst1, primary haplotype v2.</title>
        <authorList>
            <person name="Delmore K."/>
            <person name="Vafadar M."/>
            <person name="Formenti G."/>
            <person name="Chow W."/>
            <person name="Pelan S."/>
            <person name="Howe K."/>
            <person name="Rhie A."/>
            <person name="Mountcastle J."/>
            <person name="Haase B."/>
            <person name="Fedrigo O."/>
            <person name="Jarvis E.D."/>
        </authorList>
    </citation>
    <scope>NUCLEOTIDE SEQUENCE [LARGE SCALE GENOMIC DNA]</scope>
</reference>
<dbReference type="AlphaFoldDB" id="A0A8C3UY52"/>
<evidence type="ECO:0000256" key="1">
    <source>
        <dbReference type="ARBA" id="ARBA00010105"/>
    </source>
</evidence>
<accession>A0A8C3UY52</accession>
<dbReference type="PANTHER" id="PTHR11215">
    <property type="entry name" value="METAL DEPENDENT HYDROLASE - RELATED"/>
    <property type="match status" value="1"/>
</dbReference>
<gene>
    <name evidence="2" type="primary">MYG1</name>
</gene>
<dbReference type="GO" id="GO:0005634">
    <property type="term" value="C:nucleus"/>
    <property type="evidence" value="ECO:0007669"/>
    <property type="project" value="TreeGrafter"/>
</dbReference>
<comment type="similarity">
    <text evidence="1">Belongs to the MYG1 family.</text>
</comment>
<protein>
    <submittedName>
        <fullName evidence="2">MYG1 exonuclease</fullName>
    </submittedName>
</protein>
<dbReference type="Proteomes" id="UP000694563">
    <property type="component" value="Chromosome 31"/>
</dbReference>
<dbReference type="Ensembl" id="ENSCUST00005020574.1">
    <property type="protein sequence ID" value="ENSCUSP00005019827.1"/>
    <property type="gene ID" value="ENSCUSG00005012650.1"/>
</dbReference>
<dbReference type="GO" id="GO:0005737">
    <property type="term" value="C:cytoplasm"/>
    <property type="evidence" value="ECO:0007669"/>
    <property type="project" value="TreeGrafter"/>
</dbReference>
<dbReference type="PANTHER" id="PTHR11215:SF1">
    <property type="entry name" value="MYG1 EXONUCLEASE"/>
    <property type="match status" value="1"/>
</dbReference>
<evidence type="ECO:0000313" key="2">
    <source>
        <dbReference type="Ensembl" id="ENSCUSP00005019827.1"/>
    </source>
</evidence>
<name>A0A8C3UY52_CATUS</name>
<keyword evidence="3" id="KW-1185">Reference proteome</keyword>
<reference evidence="2" key="2">
    <citation type="submission" date="2025-08" db="UniProtKB">
        <authorList>
            <consortium name="Ensembl"/>
        </authorList>
    </citation>
    <scope>IDENTIFICATION</scope>
</reference>
<dbReference type="InterPro" id="IPR003226">
    <property type="entry name" value="MYG1_exonuclease"/>
</dbReference>
<sequence length="289" mass="32298">ACRPHPEPAARIGTHDGTFHCDEALACFLLRLLPRYRDAEIVRTRDPQRLAGCDVVVDVGGEYDPGRHRYDHHQRSFTESMRSLRPDKPWSTKLSSAGLVYCHFGSQILAGLLGQPEDGPVVTALYDKAGFRRAMELVGSEFLERLDFYHRAWLPARALVEEAIQNRFQVDGSGQVLELSQGGCPWKEHLFQLERELALPRPLQLVLFPDRGGQWRVQSVPAAPHSFESRLPLPEAWRGLRDEALSELAGIPGCVFVHASGFIGGNRTREGALEMARRTLELGGGTERT</sequence>
<evidence type="ECO:0000313" key="3">
    <source>
        <dbReference type="Proteomes" id="UP000694563"/>
    </source>
</evidence>
<organism evidence="2 3">
    <name type="scientific">Catharus ustulatus</name>
    <name type="common">Russet-backed thrush</name>
    <name type="synonym">Hylocichla ustulatus</name>
    <dbReference type="NCBI Taxonomy" id="91951"/>
    <lineage>
        <taxon>Eukaryota</taxon>
        <taxon>Metazoa</taxon>
        <taxon>Chordata</taxon>
        <taxon>Craniata</taxon>
        <taxon>Vertebrata</taxon>
        <taxon>Euteleostomi</taxon>
        <taxon>Archelosauria</taxon>
        <taxon>Archosauria</taxon>
        <taxon>Dinosauria</taxon>
        <taxon>Saurischia</taxon>
        <taxon>Theropoda</taxon>
        <taxon>Coelurosauria</taxon>
        <taxon>Aves</taxon>
        <taxon>Neognathae</taxon>
        <taxon>Neoaves</taxon>
        <taxon>Telluraves</taxon>
        <taxon>Australaves</taxon>
        <taxon>Passeriformes</taxon>
        <taxon>Turdidae</taxon>
        <taxon>Catharus</taxon>
    </lineage>
</organism>
<reference evidence="2" key="3">
    <citation type="submission" date="2025-09" db="UniProtKB">
        <authorList>
            <consortium name="Ensembl"/>
        </authorList>
    </citation>
    <scope>IDENTIFICATION</scope>
</reference>